<dbReference type="InterPro" id="IPR053136">
    <property type="entry name" value="UTP_pyrophosphatase-like"/>
</dbReference>
<sequence>MYGILPEYTHIVKPKLRNTYLSFDEKGNLVIKSPEVSQHYIEQLLLKKAEWITESREKIRQKKGKSVDFTEKSRLYFKGSSYPLKMLSHNKQKTALSFESDLFLLYFYQYNEILFRKHIDRFYKKEAEQFLPALVAKYAQQMQLFPKKIQFRKTKRQWGSCSGKNVLSFNTMLMKLPPNVIEYVVVHELAHIEHKHHQKSFWDLVGDHIPDYKACIRELHTYTT</sequence>
<feature type="domain" description="YgjP-like metallopeptidase" evidence="1">
    <location>
        <begin position="17"/>
        <end position="221"/>
    </location>
</feature>
<dbReference type="GO" id="GO:0016787">
    <property type="term" value="F:hydrolase activity"/>
    <property type="evidence" value="ECO:0007669"/>
    <property type="project" value="UniProtKB-KW"/>
</dbReference>
<name>A0A1W1BTR9_9ZZZZ</name>
<dbReference type="PANTHER" id="PTHR30399:SF1">
    <property type="entry name" value="UTP PYROPHOSPHATASE"/>
    <property type="match status" value="1"/>
</dbReference>
<gene>
    <name evidence="2" type="ORF">MNB_SV-10-468</name>
</gene>
<accession>A0A1W1BTR9</accession>
<dbReference type="EMBL" id="FPHL01000014">
    <property type="protein sequence ID" value="SFV56842.1"/>
    <property type="molecule type" value="Genomic_DNA"/>
</dbReference>
<reference evidence="2" key="1">
    <citation type="submission" date="2016-10" db="EMBL/GenBank/DDBJ databases">
        <authorList>
            <person name="de Groot N.N."/>
        </authorList>
    </citation>
    <scope>NUCLEOTIDE SEQUENCE</scope>
</reference>
<dbReference type="AlphaFoldDB" id="A0A1W1BTR9"/>
<evidence type="ECO:0000259" key="1">
    <source>
        <dbReference type="Pfam" id="PF01863"/>
    </source>
</evidence>
<dbReference type="CDD" id="cd07344">
    <property type="entry name" value="M48_yhfN_like"/>
    <property type="match status" value="1"/>
</dbReference>
<organism evidence="2">
    <name type="scientific">hydrothermal vent metagenome</name>
    <dbReference type="NCBI Taxonomy" id="652676"/>
    <lineage>
        <taxon>unclassified sequences</taxon>
        <taxon>metagenomes</taxon>
        <taxon>ecological metagenomes</taxon>
    </lineage>
</organism>
<proteinExistence type="predicted"/>
<dbReference type="Pfam" id="PF01863">
    <property type="entry name" value="YgjP-like"/>
    <property type="match status" value="1"/>
</dbReference>
<dbReference type="InterPro" id="IPR002725">
    <property type="entry name" value="YgjP-like_metallopeptidase"/>
</dbReference>
<dbReference type="Gene3D" id="3.30.2010.10">
    <property type="entry name" value="Metalloproteases ('zincins'), catalytic domain"/>
    <property type="match status" value="1"/>
</dbReference>
<keyword evidence="2" id="KW-0378">Hydrolase</keyword>
<evidence type="ECO:0000313" key="2">
    <source>
        <dbReference type="EMBL" id="SFV56842.1"/>
    </source>
</evidence>
<dbReference type="PANTHER" id="PTHR30399">
    <property type="entry name" value="UNCHARACTERIZED PROTEIN YGJP"/>
    <property type="match status" value="1"/>
</dbReference>
<protein>
    <submittedName>
        <fullName evidence="2">Putative predicted metal-dependent hydrolase</fullName>
    </submittedName>
</protein>